<dbReference type="Proteomes" id="UP000729701">
    <property type="component" value="Unassembled WGS sequence"/>
</dbReference>
<comment type="caution">
    <text evidence="1">The sequence shown here is derived from an EMBL/GenBank/DDBJ whole genome shotgun (WGS) entry which is preliminary data.</text>
</comment>
<reference evidence="1" key="2">
    <citation type="journal article" date="2022" name="Microbiol. Resour. Announc.">
        <title>Metagenome Sequencing to Explore Phylogenomics of Terrestrial Cyanobacteria.</title>
        <authorList>
            <person name="Ward R.D."/>
            <person name="Stajich J.E."/>
            <person name="Johansen J.R."/>
            <person name="Huntemann M."/>
            <person name="Clum A."/>
            <person name="Foster B."/>
            <person name="Foster B."/>
            <person name="Roux S."/>
            <person name="Palaniappan K."/>
            <person name="Varghese N."/>
            <person name="Mukherjee S."/>
            <person name="Reddy T.B.K."/>
            <person name="Daum C."/>
            <person name="Copeland A."/>
            <person name="Chen I.A."/>
            <person name="Ivanova N.N."/>
            <person name="Kyrpides N.C."/>
            <person name="Shapiro N."/>
            <person name="Eloe-Fadrosh E.A."/>
            <person name="Pietrasiak N."/>
        </authorList>
    </citation>
    <scope>NUCLEOTIDE SEQUENCE</scope>
    <source>
        <strain evidence="1">GSE-NOS-MK-12-04C</strain>
    </source>
</reference>
<evidence type="ECO:0000313" key="1">
    <source>
        <dbReference type="EMBL" id="MBW4666522.1"/>
    </source>
</evidence>
<proteinExistence type="predicted"/>
<accession>A0A951URA3</accession>
<sequence>MSTFLLATDVADSCRKQDAIATFCTKNLMDKTTFANLLGINRRTLGRWEGGIVNKIARLRYYYYSNGSITLPKKPPLLDGYRRLVLSAIAYRRMSQNKPLELILEEFKTFSTDVLSREAYETWANNYKQSEG</sequence>
<reference evidence="1" key="1">
    <citation type="submission" date="2021-05" db="EMBL/GenBank/DDBJ databases">
        <authorList>
            <person name="Pietrasiak N."/>
            <person name="Ward R."/>
            <person name="Stajich J.E."/>
            <person name="Kurbessoian T."/>
        </authorList>
    </citation>
    <scope>NUCLEOTIDE SEQUENCE</scope>
    <source>
        <strain evidence="1">GSE-NOS-MK-12-04C</strain>
    </source>
</reference>
<evidence type="ECO:0000313" key="2">
    <source>
        <dbReference type="Proteomes" id="UP000729701"/>
    </source>
</evidence>
<gene>
    <name evidence="1" type="ORF">KME60_03500</name>
</gene>
<organism evidence="1 2">
    <name type="scientific">Cyanomargarita calcarea GSE-NOS-MK-12-04C</name>
    <dbReference type="NCBI Taxonomy" id="2839659"/>
    <lineage>
        <taxon>Bacteria</taxon>
        <taxon>Bacillati</taxon>
        <taxon>Cyanobacteriota</taxon>
        <taxon>Cyanophyceae</taxon>
        <taxon>Nostocales</taxon>
        <taxon>Cyanomargaritaceae</taxon>
        <taxon>Cyanomargarita</taxon>
    </lineage>
</organism>
<name>A0A951URA3_9CYAN</name>
<protein>
    <submittedName>
        <fullName evidence="1">Uncharacterized protein</fullName>
    </submittedName>
</protein>
<dbReference type="EMBL" id="JAHHGZ010000003">
    <property type="protein sequence ID" value="MBW4666522.1"/>
    <property type="molecule type" value="Genomic_DNA"/>
</dbReference>
<dbReference type="AlphaFoldDB" id="A0A951URA3"/>